<reference evidence="1 2" key="1">
    <citation type="submission" date="2020-05" db="EMBL/GenBank/DDBJ databases">
        <title>FDA dAtabase for Regulatory Grade micrObial Sequences (FDA-ARGOS): Supporting development and validation of Infectious Disease Dx tests.</title>
        <authorList>
            <person name="Nelson B."/>
            <person name="Plummer A."/>
            <person name="Tallon L."/>
            <person name="Sadzewicz L."/>
            <person name="Zhao X."/>
            <person name="Vavikolanu K."/>
            <person name="Mehta A."/>
            <person name="Aluvathingal J."/>
            <person name="Nadendla S."/>
            <person name="Myers T."/>
            <person name="Yan Y."/>
            <person name="Sichtig H."/>
        </authorList>
    </citation>
    <scope>NUCLEOTIDE SEQUENCE [LARGE SCALE GENOMIC DNA]</scope>
    <source>
        <strain evidence="1 2">FDAARGOS_795</strain>
        <plasmid evidence="1 2">unnamed1</plasmid>
    </source>
</reference>
<sequence>MLGMERYSELEVLISKAKSGDQEAIAALNAIKEKMNQFQ</sequence>
<dbReference type="EMBL" id="CP053977">
    <property type="protein sequence ID" value="QKH22413.1"/>
    <property type="molecule type" value="Genomic_DNA"/>
</dbReference>
<protein>
    <submittedName>
        <fullName evidence="1">DNA polymerase III subunit delta</fullName>
    </submittedName>
</protein>
<gene>
    <name evidence="1" type="ORF">FOC89_00060</name>
</gene>
<name>A0A7D3Z358_BACTU</name>
<geneLocation type="plasmid" evidence="1 2">
    <name>unnamed1</name>
</geneLocation>
<keyword evidence="1" id="KW-0614">Plasmid</keyword>
<evidence type="ECO:0000313" key="2">
    <source>
        <dbReference type="Proteomes" id="UP000501107"/>
    </source>
</evidence>
<dbReference type="Proteomes" id="UP000501107">
    <property type="component" value="Plasmid unnamed1"/>
</dbReference>
<evidence type="ECO:0000313" key="1">
    <source>
        <dbReference type="EMBL" id="QKH22413.1"/>
    </source>
</evidence>
<organism evidence="1 2">
    <name type="scientific">Bacillus thuringiensis</name>
    <dbReference type="NCBI Taxonomy" id="1428"/>
    <lineage>
        <taxon>Bacteria</taxon>
        <taxon>Bacillati</taxon>
        <taxon>Bacillota</taxon>
        <taxon>Bacilli</taxon>
        <taxon>Bacillales</taxon>
        <taxon>Bacillaceae</taxon>
        <taxon>Bacillus</taxon>
        <taxon>Bacillus cereus group</taxon>
    </lineage>
</organism>
<proteinExistence type="predicted"/>
<accession>A0A7D3Z358</accession>
<dbReference type="AlphaFoldDB" id="A0A7D3Z358"/>